<evidence type="ECO:0000256" key="1">
    <source>
        <dbReference type="ARBA" id="ARBA00022679"/>
    </source>
</evidence>
<comment type="caution">
    <text evidence="4">The sequence shown here is derived from an EMBL/GenBank/DDBJ whole genome shotgun (WGS) entry which is preliminary data.</text>
</comment>
<dbReference type="InterPro" id="IPR016181">
    <property type="entry name" value="Acyl_CoA_acyltransferase"/>
</dbReference>
<name>A0A7Y2E8P5_UNCEI</name>
<evidence type="ECO:0000259" key="3">
    <source>
        <dbReference type="PROSITE" id="PS51186"/>
    </source>
</evidence>
<dbReference type="InterPro" id="IPR051016">
    <property type="entry name" value="Diverse_Substrate_AcTransf"/>
</dbReference>
<gene>
    <name evidence="4" type="ORF">HKN21_07005</name>
</gene>
<dbReference type="PANTHER" id="PTHR10545:SF29">
    <property type="entry name" value="GH14572P-RELATED"/>
    <property type="match status" value="1"/>
</dbReference>
<feature type="domain" description="N-acetyltransferase" evidence="3">
    <location>
        <begin position="1"/>
        <end position="131"/>
    </location>
</feature>
<dbReference type="InterPro" id="IPR000182">
    <property type="entry name" value="GNAT_dom"/>
</dbReference>
<evidence type="ECO:0000313" key="5">
    <source>
        <dbReference type="Proteomes" id="UP000547674"/>
    </source>
</evidence>
<dbReference type="EMBL" id="JABDJR010000269">
    <property type="protein sequence ID" value="NNF06492.1"/>
    <property type="molecule type" value="Genomic_DNA"/>
</dbReference>
<dbReference type="Pfam" id="PF00583">
    <property type="entry name" value="Acetyltransf_1"/>
    <property type="match status" value="1"/>
</dbReference>
<dbReference type="SUPFAM" id="SSF55729">
    <property type="entry name" value="Acyl-CoA N-acyltransferases (Nat)"/>
    <property type="match status" value="1"/>
</dbReference>
<dbReference type="Gene3D" id="3.40.630.30">
    <property type="match status" value="1"/>
</dbReference>
<dbReference type="GO" id="GO:0008080">
    <property type="term" value="F:N-acetyltransferase activity"/>
    <property type="evidence" value="ECO:0007669"/>
    <property type="project" value="UniProtKB-ARBA"/>
</dbReference>
<proteinExistence type="predicted"/>
<dbReference type="PROSITE" id="PS51186">
    <property type="entry name" value="GNAT"/>
    <property type="match status" value="1"/>
</dbReference>
<dbReference type="CDD" id="cd04301">
    <property type="entry name" value="NAT_SF"/>
    <property type="match status" value="1"/>
</dbReference>
<protein>
    <submittedName>
        <fullName evidence="4">GNAT family N-acetyltransferase</fullName>
    </submittedName>
</protein>
<dbReference type="AlphaFoldDB" id="A0A7Y2E8P5"/>
<keyword evidence="1 4" id="KW-0808">Transferase</keyword>
<reference evidence="4 5" key="1">
    <citation type="submission" date="2020-03" db="EMBL/GenBank/DDBJ databases">
        <title>Metabolic flexibility allows generalist bacteria to become dominant in a frequently disturbed ecosystem.</title>
        <authorList>
            <person name="Chen Y.-J."/>
            <person name="Leung P.M."/>
            <person name="Bay S.K."/>
            <person name="Hugenholtz P."/>
            <person name="Kessler A.J."/>
            <person name="Shelley G."/>
            <person name="Waite D.W."/>
            <person name="Cook P.L."/>
            <person name="Greening C."/>
        </authorList>
    </citation>
    <scope>NUCLEOTIDE SEQUENCE [LARGE SCALE GENOMIC DNA]</scope>
    <source>
        <strain evidence="4">SS_bin_28</strain>
    </source>
</reference>
<accession>A0A7Y2E8P5</accession>
<organism evidence="4 5">
    <name type="scientific">Eiseniibacteriota bacterium</name>
    <dbReference type="NCBI Taxonomy" id="2212470"/>
    <lineage>
        <taxon>Bacteria</taxon>
        <taxon>Candidatus Eiseniibacteriota</taxon>
    </lineage>
</organism>
<dbReference type="PANTHER" id="PTHR10545">
    <property type="entry name" value="DIAMINE N-ACETYLTRANSFERASE"/>
    <property type="match status" value="1"/>
</dbReference>
<evidence type="ECO:0000313" key="4">
    <source>
        <dbReference type="EMBL" id="NNF06492.1"/>
    </source>
</evidence>
<keyword evidence="2" id="KW-0012">Acyltransferase</keyword>
<sequence length="131" mass="15108">MCHEHALYEKANYTFDGKKEALRTHLFGPDPACYCLVAETSSGLIGYTTYMKQFSTWDAYYYVYMCCLFLRPEARGLSIGLELMDRIKDYAQANGCPEIQWQTPVHNSRAISFYDRNGGVSLDKKRYTLTL</sequence>
<dbReference type="Proteomes" id="UP000547674">
    <property type="component" value="Unassembled WGS sequence"/>
</dbReference>
<evidence type="ECO:0000256" key="2">
    <source>
        <dbReference type="ARBA" id="ARBA00023315"/>
    </source>
</evidence>